<dbReference type="Proteomes" id="UP001230807">
    <property type="component" value="Unassembled WGS sequence"/>
</dbReference>
<proteinExistence type="predicted"/>
<accession>A0ABT7MRH6</accession>
<dbReference type="EMBL" id="JASWER010000012">
    <property type="protein sequence ID" value="MDL5377814.1"/>
    <property type="molecule type" value="Genomic_DNA"/>
</dbReference>
<dbReference type="Pfam" id="PF14101">
    <property type="entry name" value="DUF4275"/>
    <property type="match status" value="1"/>
</dbReference>
<dbReference type="InterPro" id="IPR025454">
    <property type="entry name" value="DUF4275"/>
</dbReference>
<organism evidence="1 2">
    <name type="scientific">Exiguobacterium mexicanum</name>
    <dbReference type="NCBI Taxonomy" id="340146"/>
    <lineage>
        <taxon>Bacteria</taxon>
        <taxon>Bacillati</taxon>
        <taxon>Bacillota</taxon>
        <taxon>Bacilli</taxon>
        <taxon>Bacillales</taxon>
        <taxon>Bacillales Family XII. Incertae Sedis</taxon>
        <taxon>Exiguobacterium</taxon>
    </lineage>
</organism>
<keyword evidence="2" id="KW-1185">Reference proteome</keyword>
<evidence type="ECO:0000313" key="2">
    <source>
        <dbReference type="Proteomes" id="UP001230807"/>
    </source>
</evidence>
<protein>
    <submittedName>
        <fullName evidence="1">DUF4275 family protein</fullName>
    </submittedName>
</protein>
<comment type="caution">
    <text evidence="1">The sequence shown here is derived from an EMBL/GenBank/DDBJ whole genome shotgun (WGS) entry which is preliminary data.</text>
</comment>
<evidence type="ECO:0000313" key="1">
    <source>
        <dbReference type="EMBL" id="MDL5377814.1"/>
    </source>
</evidence>
<reference evidence="1 2" key="1">
    <citation type="submission" date="2023-06" db="EMBL/GenBank/DDBJ databases">
        <title>Influencing factors and mechanism of Cr(VI) reduction by facultative anaerobic Exiguobacterium sp. PY14.</title>
        <authorList>
            <person name="Zou L."/>
        </authorList>
    </citation>
    <scope>NUCLEOTIDE SEQUENCE [LARGE SCALE GENOMIC DNA]</scope>
    <source>
        <strain evidence="1 2">PY14</strain>
    </source>
</reference>
<sequence>MNPLIERLTAKGVEVTEIEDRGQEARQKWLTHFIRPEQPTRLSPHLWEDIVAGTDGCLVRTAADRAFERVRKWKAILFFQHSNDVLELDLTQAKPLTRRDLIVETMDYADVYIVDPAYTWTYVIPHEADWGPYFLTKFGTKGDH</sequence>
<dbReference type="RefSeq" id="WP_214719351.1">
    <property type="nucleotide sequence ID" value="NZ_CP183077.1"/>
</dbReference>
<name>A0ABT7MRH6_9BACL</name>
<gene>
    <name evidence="1" type="ORF">QR695_12475</name>
</gene>